<evidence type="ECO:0000313" key="9">
    <source>
        <dbReference type="Proteomes" id="UP000196710"/>
    </source>
</evidence>
<comment type="similarity">
    <text evidence="1">Belongs to the sigma-70 factor family. ECF subfamily.</text>
</comment>
<dbReference type="PANTHER" id="PTHR43133">
    <property type="entry name" value="RNA POLYMERASE ECF-TYPE SIGMA FACTO"/>
    <property type="match status" value="1"/>
</dbReference>
<dbReference type="InterPro" id="IPR013324">
    <property type="entry name" value="RNA_pol_sigma_r3/r4-like"/>
</dbReference>
<gene>
    <name evidence="7" type="ORF">ADH66_18685</name>
    <name evidence="8" type="ORF">I5Q82_09100</name>
</gene>
<name>A0A1Z2XVM0_9FIRM</name>
<dbReference type="SUPFAM" id="SSF88659">
    <property type="entry name" value="Sigma3 and sigma4 domains of RNA polymerase sigma factors"/>
    <property type="match status" value="1"/>
</dbReference>
<dbReference type="SUPFAM" id="SSF88946">
    <property type="entry name" value="Sigma2 domain of RNA polymerase sigma factors"/>
    <property type="match status" value="1"/>
</dbReference>
<dbReference type="RefSeq" id="WP_066537665.1">
    <property type="nucleotide sequence ID" value="NZ_CAJTCQ010000011.1"/>
</dbReference>
<dbReference type="Gene3D" id="1.10.10.10">
    <property type="entry name" value="Winged helix-like DNA-binding domain superfamily/Winged helix DNA-binding domain"/>
    <property type="match status" value="1"/>
</dbReference>
<evidence type="ECO:0000256" key="3">
    <source>
        <dbReference type="ARBA" id="ARBA00023082"/>
    </source>
</evidence>
<evidence type="ECO:0000313" key="10">
    <source>
        <dbReference type="Proteomes" id="UP000596035"/>
    </source>
</evidence>
<evidence type="ECO:0000256" key="2">
    <source>
        <dbReference type="ARBA" id="ARBA00023015"/>
    </source>
</evidence>
<evidence type="ECO:0000259" key="6">
    <source>
        <dbReference type="Pfam" id="PF08281"/>
    </source>
</evidence>
<sequence>MDRLVRKAQSGDKAAFVRLIEENQLSMYRAAKAILHQEADVEDAVQEAICRAFDKLCTLRKVKFFKTWLTRIVINCCYDILRQQKGLYPLDVLPEEPREEDMDTPLDVQQALKALSENDRLILTLFYLNDLPVKEIARLLSITEGAAKMRLSSGRKRFREIISAREEAGSQWQR</sequence>
<dbReference type="GO" id="GO:0006352">
    <property type="term" value="P:DNA-templated transcription initiation"/>
    <property type="evidence" value="ECO:0007669"/>
    <property type="project" value="InterPro"/>
</dbReference>
<dbReference type="InterPro" id="IPR039425">
    <property type="entry name" value="RNA_pol_sigma-70-like"/>
</dbReference>
<protein>
    <submittedName>
        <fullName evidence="8">Sigma-70 family RNA polymerase sigma factor</fullName>
    </submittedName>
</protein>
<organism evidence="8 10">
    <name type="scientific">Acutalibacter muris</name>
    <dbReference type="NCBI Taxonomy" id="1796620"/>
    <lineage>
        <taxon>Bacteria</taxon>
        <taxon>Bacillati</taxon>
        <taxon>Bacillota</taxon>
        <taxon>Clostridia</taxon>
        <taxon>Eubacteriales</taxon>
        <taxon>Acutalibacteraceae</taxon>
        <taxon>Acutalibacter</taxon>
    </lineage>
</organism>
<evidence type="ECO:0000256" key="1">
    <source>
        <dbReference type="ARBA" id="ARBA00010641"/>
    </source>
</evidence>
<accession>A0A1Z2XVM0</accession>
<keyword evidence="3" id="KW-0731">Sigma factor</keyword>
<dbReference type="InterPro" id="IPR007627">
    <property type="entry name" value="RNA_pol_sigma70_r2"/>
</dbReference>
<dbReference type="Proteomes" id="UP000196710">
    <property type="component" value="Chromosome"/>
</dbReference>
<reference evidence="7" key="1">
    <citation type="journal article" date="2017" name="Genome Announc.">
        <title>High-Quality Whole-Genome Sequences of the Oligo-Mouse-Microbiota Bacterial Community.</title>
        <authorList>
            <person name="Garzetti D."/>
            <person name="Brugiroux S."/>
            <person name="Bunk B."/>
            <person name="Pukall R."/>
            <person name="McCoy K.D."/>
            <person name="Macpherson A.J."/>
            <person name="Stecher B."/>
        </authorList>
    </citation>
    <scope>NUCLEOTIDE SEQUENCE</scope>
    <source>
        <strain evidence="7">KB18</strain>
    </source>
</reference>
<dbReference type="InterPro" id="IPR014284">
    <property type="entry name" value="RNA_pol_sigma-70_dom"/>
</dbReference>
<reference evidence="8 10" key="3">
    <citation type="submission" date="2020-11" db="EMBL/GenBank/DDBJ databases">
        <title>Closed and high quality bacterial genomes of the OMM12 community.</title>
        <authorList>
            <person name="Marbouty M."/>
            <person name="Lamy-Besnier Q."/>
            <person name="Debarbieux L."/>
            <person name="Koszul R."/>
        </authorList>
    </citation>
    <scope>NUCLEOTIDE SEQUENCE [LARGE SCALE GENOMIC DNA]</scope>
    <source>
        <strain evidence="8 10">KB18</strain>
    </source>
</reference>
<evidence type="ECO:0000313" key="8">
    <source>
        <dbReference type="EMBL" id="QQR31788.1"/>
    </source>
</evidence>
<dbReference type="KEGG" id="amur:ADH66_18685"/>
<dbReference type="GO" id="GO:0016987">
    <property type="term" value="F:sigma factor activity"/>
    <property type="evidence" value="ECO:0007669"/>
    <property type="project" value="UniProtKB-KW"/>
</dbReference>
<dbReference type="AlphaFoldDB" id="A0A1Z2XVM0"/>
<evidence type="ECO:0000256" key="4">
    <source>
        <dbReference type="ARBA" id="ARBA00023163"/>
    </source>
</evidence>
<dbReference type="Pfam" id="PF04542">
    <property type="entry name" value="Sigma70_r2"/>
    <property type="match status" value="1"/>
</dbReference>
<dbReference type="PANTHER" id="PTHR43133:SF51">
    <property type="entry name" value="RNA POLYMERASE SIGMA FACTOR"/>
    <property type="match status" value="1"/>
</dbReference>
<dbReference type="InterPro" id="IPR013249">
    <property type="entry name" value="RNA_pol_sigma70_r4_t2"/>
</dbReference>
<dbReference type="InterPro" id="IPR036388">
    <property type="entry name" value="WH-like_DNA-bd_sf"/>
</dbReference>
<keyword evidence="2" id="KW-0805">Transcription regulation</keyword>
<keyword evidence="9" id="KW-1185">Reference proteome</keyword>
<feature type="domain" description="RNA polymerase sigma-70 region 2" evidence="5">
    <location>
        <begin position="19"/>
        <end position="85"/>
    </location>
</feature>
<dbReference type="Pfam" id="PF08281">
    <property type="entry name" value="Sigma70_r4_2"/>
    <property type="match status" value="1"/>
</dbReference>
<reference evidence="9" key="2">
    <citation type="submission" date="2017-05" db="EMBL/GenBank/DDBJ databases">
        <title>Improved OligoMM genomes.</title>
        <authorList>
            <person name="Garzetti D."/>
        </authorList>
    </citation>
    <scope>NUCLEOTIDE SEQUENCE [LARGE SCALE GENOMIC DNA]</scope>
    <source>
        <strain evidence="9">KB18</strain>
    </source>
</reference>
<dbReference type="Proteomes" id="UP000596035">
    <property type="component" value="Chromosome"/>
</dbReference>
<dbReference type="Gene3D" id="1.10.1740.10">
    <property type="match status" value="1"/>
</dbReference>
<dbReference type="EMBL" id="CP021422">
    <property type="protein sequence ID" value="ASB42497.1"/>
    <property type="molecule type" value="Genomic_DNA"/>
</dbReference>
<evidence type="ECO:0000259" key="5">
    <source>
        <dbReference type="Pfam" id="PF04542"/>
    </source>
</evidence>
<evidence type="ECO:0000313" key="7">
    <source>
        <dbReference type="EMBL" id="ASB42497.1"/>
    </source>
</evidence>
<proteinExistence type="inferred from homology"/>
<dbReference type="NCBIfam" id="TIGR02937">
    <property type="entry name" value="sigma70-ECF"/>
    <property type="match status" value="1"/>
</dbReference>
<dbReference type="EMBL" id="CP065321">
    <property type="protein sequence ID" value="QQR31788.1"/>
    <property type="molecule type" value="Genomic_DNA"/>
</dbReference>
<feature type="domain" description="RNA polymerase sigma factor 70 region 4 type 2" evidence="6">
    <location>
        <begin position="107"/>
        <end position="157"/>
    </location>
</feature>
<keyword evidence="4" id="KW-0804">Transcription</keyword>
<dbReference type="GO" id="GO:0003677">
    <property type="term" value="F:DNA binding"/>
    <property type="evidence" value="ECO:0007669"/>
    <property type="project" value="InterPro"/>
</dbReference>
<dbReference type="CDD" id="cd06171">
    <property type="entry name" value="Sigma70_r4"/>
    <property type="match status" value="1"/>
</dbReference>
<dbReference type="InterPro" id="IPR013325">
    <property type="entry name" value="RNA_pol_sigma_r2"/>
</dbReference>